<organism evidence="1 2">
    <name type="scientific">Colletotrichum liriopes</name>
    <dbReference type="NCBI Taxonomy" id="708192"/>
    <lineage>
        <taxon>Eukaryota</taxon>
        <taxon>Fungi</taxon>
        <taxon>Dikarya</taxon>
        <taxon>Ascomycota</taxon>
        <taxon>Pezizomycotina</taxon>
        <taxon>Sordariomycetes</taxon>
        <taxon>Hypocreomycetidae</taxon>
        <taxon>Glomerellales</taxon>
        <taxon>Glomerellaceae</taxon>
        <taxon>Colletotrichum</taxon>
        <taxon>Colletotrichum spaethianum species complex</taxon>
    </lineage>
</organism>
<dbReference type="Pfam" id="PF03659">
    <property type="entry name" value="Glyco_hydro_71"/>
    <property type="match status" value="1"/>
</dbReference>
<dbReference type="Proteomes" id="UP001055172">
    <property type="component" value="Unassembled WGS sequence"/>
</dbReference>
<dbReference type="AlphaFoldDB" id="A0AA37GCX3"/>
<evidence type="ECO:0000313" key="1">
    <source>
        <dbReference type="EMBL" id="GJC78601.1"/>
    </source>
</evidence>
<comment type="caution">
    <text evidence="1">The sequence shown here is derived from an EMBL/GenBank/DDBJ whole genome shotgun (WGS) entry which is preliminary data.</text>
</comment>
<sequence length="162" mass="18245">MAYGEEMNDISLGNAFSAARSEGFKFMCSFDYAGRGPWPKALVISMLKYYGSTAENFKHSDGKPLVSTFEGSDNAKDWIEIKGAVSSFVIPNWSSNDYGKSYHIGPLHDYALTAFKKENGNSLFNYAEGLPHDGWRLTLPYWINYYKNGKSTVTKEGLVTWY</sequence>
<dbReference type="GO" id="GO:0051118">
    <property type="term" value="F:glucan endo-1,3-alpha-glucosidase activity"/>
    <property type="evidence" value="ECO:0007669"/>
    <property type="project" value="InterPro"/>
</dbReference>
<dbReference type="EMBL" id="BPPX01000002">
    <property type="protein sequence ID" value="GJC78601.1"/>
    <property type="molecule type" value="Genomic_DNA"/>
</dbReference>
<name>A0AA37GCX3_9PEZI</name>
<gene>
    <name evidence="1" type="ORF">ColLi_01439</name>
</gene>
<accession>A0AA37GCX3</accession>
<reference evidence="1 2" key="1">
    <citation type="submission" date="2021-07" db="EMBL/GenBank/DDBJ databases">
        <title>Genome data of Colletotrichum spaethianum.</title>
        <authorList>
            <person name="Utami Y.D."/>
            <person name="Hiruma K."/>
        </authorList>
    </citation>
    <scope>NUCLEOTIDE SEQUENCE [LARGE SCALE GENOMIC DNA]</scope>
    <source>
        <strain evidence="1 2">MAFF 242679</strain>
    </source>
</reference>
<protein>
    <submittedName>
        <fullName evidence="1">Uncharacterized protein</fullName>
    </submittedName>
</protein>
<dbReference type="InterPro" id="IPR005197">
    <property type="entry name" value="Glyco_hydro_71"/>
</dbReference>
<proteinExistence type="predicted"/>
<keyword evidence="2" id="KW-1185">Reference proteome</keyword>
<evidence type="ECO:0000313" key="2">
    <source>
        <dbReference type="Proteomes" id="UP001055172"/>
    </source>
</evidence>